<dbReference type="AlphaFoldDB" id="A0A9Q0FWH8"/>
<dbReference type="Proteomes" id="UP001141552">
    <property type="component" value="Unassembled WGS sequence"/>
</dbReference>
<accession>A0A9Q0FWH8</accession>
<organism evidence="1 2">
    <name type="scientific">Turnera subulata</name>
    <dbReference type="NCBI Taxonomy" id="218843"/>
    <lineage>
        <taxon>Eukaryota</taxon>
        <taxon>Viridiplantae</taxon>
        <taxon>Streptophyta</taxon>
        <taxon>Embryophyta</taxon>
        <taxon>Tracheophyta</taxon>
        <taxon>Spermatophyta</taxon>
        <taxon>Magnoliopsida</taxon>
        <taxon>eudicotyledons</taxon>
        <taxon>Gunneridae</taxon>
        <taxon>Pentapetalae</taxon>
        <taxon>rosids</taxon>
        <taxon>fabids</taxon>
        <taxon>Malpighiales</taxon>
        <taxon>Passifloraceae</taxon>
        <taxon>Turnera</taxon>
    </lineage>
</organism>
<gene>
    <name evidence="1" type="ORF">Tsubulata_023942</name>
</gene>
<evidence type="ECO:0000313" key="2">
    <source>
        <dbReference type="Proteomes" id="UP001141552"/>
    </source>
</evidence>
<reference evidence="1" key="2">
    <citation type="journal article" date="2023" name="Plants (Basel)">
        <title>Annotation of the Turnera subulata (Passifloraceae) Draft Genome Reveals the S-Locus Evolved after the Divergence of Turneroideae from Passifloroideae in a Stepwise Manner.</title>
        <authorList>
            <person name="Henning P.M."/>
            <person name="Roalson E.H."/>
            <person name="Mir W."/>
            <person name="McCubbin A.G."/>
            <person name="Shore J.S."/>
        </authorList>
    </citation>
    <scope>NUCLEOTIDE SEQUENCE</scope>
    <source>
        <strain evidence="1">F60SS</strain>
    </source>
</reference>
<comment type="caution">
    <text evidence="1">The sequence shown here is derived from an EMBL/GenBank/DDBJ whole genome shotgun (WGS) entry which is preliminary data.</text>
</comment>
<protein>
    <submittedName>
        <fullName evidence="1">Uncharacterized protein</fullName>
    </submittedName>
</protein>
<keyword evidence="2" id="KW-1185">Reference proteome</keyword>
<dbReference type="EMBL" id="JAKUCV010003458">
    <property type="protein sequence ID" value="KAJ4838886.1"/>
    <property type="molecule type" value="Genomic_DNA"/>
</dbReference>
<reference evidence="1" key="1">
    <citation type="submission" date="2022-02" db="EMBL/GenBank/DDBJ databases">
        <authorList>
            <person name="Henning P.M."/>
            <person name="McCubbin A.G."/>
            <person name="Shore J.S."/>
        </authorList>
    </citation>
    <scope>NUCLEOTIDE SEQUENCE</scope>
    <source>
        <strain evidence="1">F60SS</strain>
        <tissue evidence="1">Leaves</tissue>
    </source>
</reference>
<proteinExistence type="predicted"/>
<dbReference type="OrthoDB" id="1727580at2759"/>
<sequence>MVSIPVWFSLDTGLRSLFAHLDTPQCFSAEMYSADLHVAGKPEDDKIAVDILFYDVFVFAVKPTKDGKDMEFTLVT</sequence>
<name>A0A9Q0FWH8_9ROSI</name>
<evidence type="ECO:0000313" key="1">
    <source>
        <dbReference type="EMBL" id="KAJ4838886.1"/>
    </source>
</evidence>